<evidence type="ECO:0000256" key="3">
    <source>
        <dbReference type="ARBA" id="ARBA00010288"/>
    </source>
</evidence>
<comment type="caution">
    <text evidence="9">Lacks conserved residue(s) required for the propagation of feature annotation.</text>
</comment>
<evidence type="ECO:0000256" key="5">
    <source>
        <dbReference type="ARBA" id="ARBA00022824"/>
    </source>
</evidence>
<name>A0A4Y1RJQ6_PRUDU</name>
<dbReference type="GO" id="GO:0006488">
    <property type="term" value="P:dolichol-linked oligosaccharide biosynthetic process"/>
    <property type="evidence" value="ECO:0007669"/>
    <property type="project" value="InterPro"/>
</dbReference>
<evidence type="ECO:0000256" key="1">
    <source>
        <dbReference type="ARBA" id="ARBA00004477"/>
    </source>
</evidence>
<feature type="transmembrane region" description="Helical" evidence="9">
    <location>
        <begin position="362"/>
        <end position="384"/>
    </location>
</feature>
<reference evidence="10" key="1">
    <citation type="journal article" date="2019" name="Science">
        <title>Mutation of a bHLH transcription factor allowed almond domestication.</title>
        <authorList>
            <person name="Sanchez-Perez R."/>
            <person name="Pavan S."/>
            <person name="Mazzeo R."/>
            <person name="Moldovan C."/>
            <person name="Aiese Cigliano R."/>
            <person name="Del Cueto J."/>
            <person name="Ricciardi F."/>
            <person name="Lotti C."/>
            <person name="Ricciardi L."/>
            <person name="Dicenta F."/>
            <person name="Lopez-Marques R.L."/>
            <person name="Lindberg Moller B."/>
        </authorList>
    </citation>
    <scope>NUCLEOTIDE SEQUENCE</scope>
</reference>
<keyword evidence="4 9" id="KW-0812">Transmembrane</keyword>
<evidence type="ECO:0000313" key="10">
    <source>
        <dbReference type="EMBL" id="BBH04459.1"/>
    </source>
</evidence>
<keyword evidence="5" id="KW-0256">Endoplasmic reticulum</keyword>
<evidence type="ECO:0000256" key="4">
    <source>
        <dbReference type="ARBA" id="ARBA00022692"/>
    </source>
</evidence>
<evidence type="ECO:0000256" key="8">
    <source>
        <dbReference type="ARBA" id="ARBA00045912"/>
    </source>
</evidence>
<keyword evidence="6 9" id="KW-1133">Transmembrane helix</keyword>
<organism evidence="10">
    <name type="scientific">Prunus dulcis</name>
    <name type="common">Almond</name>
    <name type="synonym">Amygdalus dulcis</name>
    <dbReference type="NCBI Taxonomy" id="3755"/>
    <lineage>
        <taxon>Eukaryota</taxon>
        <taxon>Viridiplantae</taxon>
        <taxon>Streptophyta</taxon>
        <taxon>Embryophyta</taxon>
        <taxon>Tracheophyta</taxon>
        <taxon>Spermatophyta</taxon>
        <taxon>Magnoliopsida</taxon>
        <taxon>eudicotyledons</taxon>
        <taxon>Gunneridae</taxon>
        <taxon>Pentapetalae</taxon>
        <taxon>rosids</taxon>
        <taxon>fabids</taxon>
        <taxon>Rosales</taxon>
        <taxon>Rosaceae</taxon>
        <taxon>Amygdaloideae</taxon>
        <taxon>Amygdaleae</taxon>
        <taxon>Prunus</taxon>
    </lineage>
</organism>
<dbReference type="GO" id="GO:0005789">
    <property type="term" value="C:endoplasmic reticulum membrane"/>
    <property type="evidence" value="ECO:0007669"/>
    <property type="project" value="UniProtKB-SubCell"/>
</dbReference>
<protein>
    <recommendedName>
        <fullName evidence="9">Protein RFT1 homolog</fullName>
    </recommendedName>
</protein>
<keyword evidence="7 9" id="KW-0472">Membrane</keyword>
<dbReference type="EMBL" id="AP019302">
    <property type="protein sequence ID" value="BBH04459.1"/>
    <property type="molecule type" value="Genomic_DNA"/>
</dbReference>
<dbReference type="GO" id="GO:0034203">
    <property type="term" value="P:glycolipid translocation"/>
    <property type="evidence" value="ECO:0007669"/>
    <property type="project" value="TreeGrafter"/>
</dbReference>
<comment type="pathway">
    <text evidence="2">Protein modification; protein glycosylation.</text>
</comment>
<comment type="similarity">
    <text evidence="3 9">Belongs to the RFT1 family.</text>
</comment>
<dbReference type="PANTHER" id="PTHR13117">
    <property type="entry name" value="ENDOPLASMIC RETICULUM MULTISPAN TRANSMEMBRANE PROTEIN-RELATED"/>
    <property type="match status" value="1"/>
</dbReference>
<evidence type="ECO:0000256" key="9">
    <source>
        <dbReference type="RuleBase" id="RU365067"/>
    </source>
</evidence>
<proteinExistence type="inferred from homology"/>
<gene>
    <name evidence="10" type="ORF">Prudu_015608</name>
</gene>
<evidence type="ECO:0000256" key="7">
    <source>
        <dbReference type="ARBA" id="ARBA00023136"/>
    </source>
</evidence>
<evidence type="ECO:0000256" key="2">
    <source>
        <dbReference type="ARBA" id="ARBA00004922"/>
    </source>
</evidence>
<dbReference type="AlphaFoldDB" id="A0A4Y1RJQ6"/>
<dbReference type="InterPro" id="IPR007594">
    <property type="entry name" value="RFT1"/>
</dbReference>
<sequence length="402" mass="45878">MSRASSVGSQSQSLTDSSFSRTFKYLLATQFLSRGIPFIFNAWIVRHLSVEDFALYGVQFPLFVTCVLFLSREGVRRACLRADMKRLCMYFELLAEPLYILSQNLLLLKLRLVVETVATLSRCITMFILIVKQTDMDKAIVFSLSQTAYGVCLFLECLVGPGLIWEAIIQVKNKKHYDGQLSDMCKLFTLQSFMKLILQEGQSLVLLWWATYYNQAVYGLVDKLGSLVVRLVFLPFEESSYATFARSASGKDPNKDRRLGSSLTEALKLSSSLVVSLVSRCSDILLLYGQKWSDGEASTALRYYCIYIIVLAMNGTSESFLHAVAKEKQLVRCLPSGWKVLLFSGITTIISERIFLDRENFWPTFFVHFSIGVACFCMSSFVIYRRERSFINRIIRFRDHSD</sequence>
<comment type="subcellular location">
    <subcellularLocation>
        <location evidence="1 9">Endoplasmic reticulum membrane</location>
        <topology evidence="1 9">Multi-pass membrane protein</topology>
    </subcellularLocation>
</comment>
<comment type="function">
    <text evidence="8 9">Intramembrane glycolipid transporter that operates in the biosynthetic pathway of dolichol-linked oligosaccharides, the glycan precursors employed in protein asparagine (N)-glycosylation. The sequential addition of sugars to dolichol pyrophosphate produces dolichol-linked oligosaccharides containing fourteen sugars, including two GlcNAcs, nine mannoses and three glucoses. Once assembled, the oligosaccharide is transferred from the lipid to nascent proteins by oligosaccharyltransferases. The assembly of dolichol-linked oligosaccharides begins on the cytosolic side of the endoplasmic reticulum membrane and finishes in its lumen. RFT1 could mediate the translocation of the cytosolically oriented intermediate DolPP-GlcNAc2Man5, produced by ALG11, into the ER lumen where dolichol-linked oligosaccharides assembly continues. However, the intramembrane lipid transporter activity could not be confirmed in vitro.</text>
</comment>
<dbReference type="Pfam" id="PF04506">
    <property type="entry name" value="Rft-1"/>
    <property type="match status" value="2"/>
</dbReference>
<accession>A0A4Y1RJQ6</accession>
<dbReference type="PANTHER" id="PTHR13117:SF5">
    <property type="entry name" value="PROTEIN RFT1 HOMOLOG"/>
    <property type="match status" value="1"/>
</dbReference>
<evidence type="ECO:0000256" key="6">
    <source>
        <dbReference type="ARBA" id="ARBA00022989"/>
    </source>
</evidence>